<dbReference type="Pfam" id="PF07696">
    <property type="entry name" value="7TMR-DISMED2"/>
    <property type="match status" value="1"/>
</dbReference>
<dbReference type="Pfam" id="PF07695">
    <property type="entry name" value="7TMR-DISM_7TM"/>
    <property type="match status" value="1"/>
</dbReference>
<dbReference type="GO" id="GO:0043709">
    <property type="term" value="P:cell adhesion involved in single-species biofilm formation"/>
    <property type="evidence" value="ECO:0007669"/>
    <property type="project" value="TreeGrafter"/>
</dbReference>
<dbReference type="Proteomes" id="UP000192738">
    <property type="component" value="Unassembled WGS sequence"/>
</dbReference>
<keyword evidence="4" id="KW-1185">Reference proteome</keyword>
<sequence>MITQVFLIVLVTLVSIISNGLFNTVSAGEKSKHNIYPITDFELMEDAGGQYSIDTIRSPGFTNQFKQYPHEVISLGITKSVYWIRFQLPPNDPQTMTASQLLQFKNPNIDKIDLFIPIADQNAASGLHYLTRAVGVSRPAASRDVLDNTWVFSIPDQYRQDQFLYLRLESSSALRLPVVLWRENSFITEAFLKNIGFGIFYGILLAMLFFNLFIFFVLRDKAYLFYVLYIGFMLLYQFQVHGYLRLWLDISYELYNAIFWVWLAAAFISSIYFTHHFLQVRSENTLWNKIRAALLVTALLQGILGVCGYNIWANQIAHGLGLAGPLVIMVLAVFRLRQGFRPARFYLLAWGVLSIGIVVWVLAAYIPDTFSAVNYLLVATACESILLSFALSDRFKTLRLKEAALTKNMQYYRDLSLTDELTGLYNKRYLTELLGREVDTALQDGRLLTLMVIDIDHFKTYNDSYGHWQGDQVLIRLGNVLLNELEKSQPAFRYGGEEFVVLLPNTNCDDAIRIADGIREKIQTEEFTLDPNVTVTVTASVGLAELTCDDNAEKLFQRADEALYKAKAAGRNQVACL</sequence>
<feature type="transmembrane region" description="Helical" evidence="1">
    <location>
        <begin position="259"/>
        <end position="278"/>
    </location>
</feature>
<reference evidence="3 4" key="1">
    <citation type="submission" date="2017-04" db="EMBL/GenBank/DDBJ databases">
        <authorList>
            <person name="Afonso C.L."/>
            <person name="Miller P.J."/>
            <person name="Scott M.A."/>
            <person name="Spackman E."/>
            <person name="Goraichik I."/>
            <person name="Dimitrov K.M."/>
            <person name="Suarez D.L."/>
            <person name="Swayne D.E."/>
        </authorList>
    </citation>
    <scope>NUCLEOTIDE SEQUENCE [LARGE SCALE GENOMIC DNA]</scope>
    <source>
        <strain evidence="3 4">DSM 5090</strain>
    </source>
</reference>
<dbReference type="PANTHER" id="PTHR45138">
    <property type="entry name" value="REGULATORY COMPONENTS OF SENSORY TRANSDUCTION SYSTEM"/>
    <property type="match status" value="1"/>
</dbReference>
<dbReference type="GO" id="GO:0005886">
    <property type="term" value="C:plasma membrane"/>
    <property type="evidence" value="ECO:0007669"/>
    <property type="project" value="TreeGrafter"/>
</dbReference>
<dbReference type="PROSITE" id="PS50887">
    <property type="entry name" value="GGDEF"/>
    <property type="match status" value="1"/>
</dbReference>
<dbReference type="SUPFAM" id="SSF55073">
    <property type="entry name" value="Nucleotide cyclase"/>
    <property type="match status" value="1"/>
</dbReference>
<dbReference type="RefSeq" id="WP_084576437.1">
    <property type="nucleotide sequence ID" value="NZ_CP155572.1"/>
</dbReference>
<dbReference type="InterPro" id="IPR011623">
    <property type="entry name" value="7TMR_DISM_rcpt_extracell_dom1"/>
</dbReference>
<evidence type="ECO:0000259" key="2">
    <source>
        <dbReference type="PROSITE" id="PS50887"/>
    </source>
</evidence>
<feature type="transmembrane region" description="Helical" evidence="1">
    <location>
        <begin position="290"/>
        <end position="311"/>
    </location>
</feature>
<dbReference type="PANTHER" id="PTHR45138:SF9">
    <property type="entry name" value="DIGUANYLATE CYCLASE DGCM-RELATED"/>
    <property type="match status" value="1"/>
</dbReference>
<keyword evidence="1" id="KW-1133">Transmembrane helix</keyword>
<feature type="transmembrane region" description="Helical" evidence="1">
    <location>
        <begin position="223"/>
        <end position="239"/>
    </location>
</feature>
<dbReference type="AlphaFoldDB" id="A0A1W2CVW4"/>
<organism evidence="3 4">
    <name type="scientific">Sporomusa malonica</name>
    <dbReference type="NCBI Taxonomy" id="112901"/>
    <lineage>
        <taxon>Bacteria</taxon>
        <taxon>Bacillati</taxon>
        <taxon>Bacillota</taxon>
        <taxon>Negativicutes</taxon>
        <taxon>Selenomonadales</taxon>
        <taxon>Sporomusaceae</taxon>
        <taxon>Sporomusa</taxon>
    </lineage>
</organism>
<dbReference type="EMBL" id="FWXI01000012">
    <property type="protein sequence ID" value="SMC89375.1"/>
    <property type="molecule type" value="Genomic_DNA"/>
</dbReference>
<evidence type="ECO:0000256" key="1">
    <source>
        <dbReference type="SAM" id="Phobius"/>
    </source>
</evidence>
<dbReference type="InterPro" id="IPR011622">
    <property type="entry name" value="7TMR_DISM_rcpt_extracell_dom2"/>
</dbReference>
<evidence type="ECO:0000313" key="4">
    <source>
        <dbReference type="Proteomes" id="UP000192738"/>
    </source>
</evidence>
<feature type="transmembrane region" description="Helical" evidence="1">
    <location>
        <begin position="346"/>
        <end position="366"/>
    </location>
</feature>
<dbReference type="CDD" id="cd01949">
    <property type="entry name" value="GGDEF"/>
    <property type="match status" value="1"/>
</dbReference>
<gene>
    <name evidence="3" type="ORF">SAMN04488500_11221</name>
</gene>
<dbReference type="STRING" id="112901.SAMN04488500_11221"/>
<dbReference type="SMART" id="SM00267">
    <property type="entry name" value="GGDEF"/>
    <property type="match status" value="1"/>
</dbReference>
<proteinExistence type="predicted"/>
<dbReference type="GO" id="GO:1902201">
    <property type="term" value="P:negative regulation of bacterial-type flagellum-dependent cell motility"/>
    <property type="evidence" value="ECO:0007669"/>
    <property type="project" value="TreeGrafter"/>
</dbReference>
<dbReference type="NCBIfam" id="TIGR00254">
    <property type="entry name" value="GGDEF"/>
    <property type="match status" value="1"/>
</dbReference>
<name>A0A1W2CVW4_9FIRM</name>
<feature type="transmembrane region" description="Helical" evidence="1">
    <location>
        <begin position="195"/>
        <end position="216"/>
    </location>
</feature>
<dbReference type="OrthoDB" id="1674430at2"/>
<feature type="transmembrane region" description="Helical" evidence="1">
    <location>
        <begin position="317"/>
        <end position="334"/>
    </location>
</feature>
<dbReference type="Pfam" id="PF00990">
    <property type="entry name" value="GGDEF"/>
    <property type="match status" value="1"/>
</dbReference>
<dbReference type="InterPro" id="IPR000160">
    <property type="entry name" value="GGDEF_dom"/>
</dbReference>
<dbReference type="InterPro" id="IPR029787">
    <property type="entry name" value="Nucleotide_cyclase"/>
</dbReference>
<dbReference type="InterPro" id="IPR050469">
    <property type="entry name" value="Diguanylate_Cyclase"/>
</dbReference>
<evidence type="ECO:0000313" key="3">
    <source>
        <dbReference type="EMBL" id="SMC89375.1"/>
    </source>
</evidence>
<dbReference type="Gene3D" id="3.30.70.270">
    <property type="match status" value="1"/>
</dbReference>
<feature type="transmembrane region" description="Helical" evidence="1">
    <location>
        <begin position="372"/>
        <end position="391"/>
    </location>
</feature>
<accession>A0A1W2CVW4</accession>
<keyword evidence="1" id="KW-0472">Membrane</keyword>
<dbReference type="FunFam" id="3.30.70.270:FF:000001">
    <property type="entry name" value="Diguanylate cyclase domain protein"/>
    <property type="match status" value="1"/>
</dbReference>
<dbReference type="InterPro" id="IPR043128">
    <property type="entry name" value="Rev_trsase/Diguanyl_cyclase"/>
</dbReference>
<protein>
    <submittedName>
        <fullName evidence="3">Diguanylate cyclase (GGDEF) domain-containing protein</fullName>
    </submittedName>
</protein>
<dbReference type="GO" id="GO:0052621">
    <property type="term" value="F:diguanylate cyclase activity"/>
    <property type="evidence" value="ECO:0007669"/>
    <property type="project" value="TreeGrafter"/>
</dbReference>
<feature type="domain" description="GGDEF" evidence="2">
    <location>
        <begin position="446"/>
        <end position="577"/>
    </location>
</feature>
<keyword evidence="1" id="KW-0812">Transmembrane</keyword>
<dbReference type="Gene3D" id="2.60.40.2380">
    <property type="match status" value="1"/>
</dbReference>